<reference evidence="2 3" key="1">
    <citation type="journal article" date="2023" name="Microbiol. Resour. Announc.">
        <title>Complete Genome Sequence of Mycobacterium wuenschmanii, a novel Nontuberculous Mycobacterium Isolated from a captive population of Amazon Milk Frogs.</title>
        <authorList>
            <person name="Hicks J."/>
            <person name="Zeineldin M."/>
            <person name="Ward H."/>
            <person name="Wuenschmann A."/>
            <person name="Camp P."/>
            <person name="Farrell D."/>
            <person name="Lehman K."/>
            <person name="Thacker T."/>
            <person name="Cuthbert E."/>
        </authorList>
    </citation>
    <scope>NUCLEOTIDE SEQUENCE [LARGE SCALE GENOMIC DNA]</scope>
    <source>
        <strain evidence="2 3">Wuenschmanii</strain>
    </source>
</reference>
<evidence type="ECO:0000313" key="2">
    <source>
        <dbReference type="EMBL" id="WIM89462.1"/>
    </source>
</evidence>
<feature type="transmembrane region" description="Helical" evidence="1">
    <location>
        <begin position="6"/>
        <end position="28"/>
    </location>
</feature>
<name>A0ABY8W129_9MYCO</name>
<evidence type="ECO:0000256" key="1">
    <source>
        <dbReference type="SAM" id="Phobius"/>
    </source>
</evidence>
<protein>
    <submittedName>
        <fullName evidence="2">Uncharacterized protein</fullName>
    </submittedName>
</protein>
<keyword evidence="1" id="KW-1133">Transmembrane helix</keyword>
<feature type="transmembrane region" description="Helical" evidence="1">
    <location>
        <begin position="64"/>
        <end position="84"/>
    </location>
</feature>
<gene>
    <name evidence="2" type="ORF">PT015_08495</name>
</gene>
<keyword evidence="1" id="KW-0812">Transmembrane</keyword>
<accession>A0ABY8W129</accession>
<organism evidence="2 3">
    <name type="scientific">Candidatus Mycobacterium wuenschmannii</name>
    <dbReference type="NCBI Taxonomy" id="3027808"/>
    <lineage>
        <taxon>Bacteria</taxon>
        <taxon>Bacillati</taxon>
        <taxon>Actinomycetota</taxon>
        <taxon>Actinomycetes</taxon>
        <taxon>Mycobacteriales</taxon>
        <taxon>Mycobacteriaceae</taxon>
        <taxon>Mycobacterium</taxon>
    </lineage>
</organism>
<dbReference type="EMBL" id="CP126981">
    <property type="protein sequence ID" value="WIM89462.1"/>
    <property type="molecule type" value="Genomic_DNA"/>
</dbReference>
<dbReference type="RefSeq" id="WP_285190192.1">
    <property type="nucleotide sequence ID" value="NZ_CP126981.1"/>
</dbReference>
<keyword evidence="1" id="KW-0472">Membrane</keyword>
<proteinExistence type="predicted"/>
<feature type="transmembrane region" description="Helical" evidence="1">
    <location>
        <begin position="40"/>
        <end position="58"/>
    </location>
</feature>
<evidence type="ECO:0000313" key="3">
    <source>
        <dbReference type="Proteomes" id="UP001236585"/>
    </source>
</evidence>
<sequence length="313" mass="33273">MIAFIFGAIGVAILVVGLVVIGLAMVVLAPNRESSSPAQLALLGVLAVVALVATAVIADQGGGGWSAAPTVVWVFALACIRNAAPVRETEQQRKRRLAEAAKREDARRRVEERNRVKVFGKEGLAIMGQAKSAVDNIIATRAARDGWLGEPGALDFTGYLATIADTLQRARRIEDLAAQSKAIPTPTADDAAMLRDAERTIKQLRGEVAGRVQVLNDCARKAQQVDRVLAAEREQARQAARRDDNRSQLSAELYGVAALPTASAPDATDAVSAYVAAFHELKGTIGATPTPATVISQPAAENTLVWLRKKLPF</sequence>
<keyword evidence="3" id="KW-1185">Reference proteome</keyword>
<dbReference type="Proteomes" id="UP001236585">
    <property type="component" value="Chromosome"/>
</dbReference>